<dbReference type="InterPro" id="IPR017850">
    <property type="entry name" value="Alkaline_phosphatase_core_sf"/>
</dbReference>
<protein>
    <submittedName>
        <fullName evidence="1">Ectonucleotide pyrophosphatase/phosphodiesterase</fullName>
    </submittedName>
</protein>
<dbReference type="AlphaFoldDB" id="A0A921LN13"/>
<dbReference type="EMBL" id="DYVE01000012">
    <property type="protein sequence ID" value="HJG27100.1"/>
    <property type="molecule type" value="Genomic_DNA"/>
</dbReference>
<reference evidence="1" key="2">
    <citation type="submission" date="2021-09" db="EMBL/GenBank/DDBJ databases">
        <authorList>
            <person name="Gilroy R."/>
        </authorList>
    </citation>
    <scope>NUCLEOTIDE SEQUENCE</scope>
    <source>
        <strain evidence="1">ChiBcec21-2208</strain>
    </source>
</reference>
<evidence type="ECO:0000313" key="2">
    <source>
        <dbReference type="Proteomes" id="UP000782880"/>
    </source>
</evidence>
<name>A0A921LN13_9FIRM</name>
<dbReference type="GO" id="GO:0016787">
    <property type="term" value="F:hydrolase activity"/>
    <property type="evidence" value="ECO:0007669"/>
    <property type="project" value="UniProtKB-ARBA"/>
</dbReference>
<dbReference type="InterPro" id="IPR002591">
    <property type="entry name" value="Phosphodiest/P_Trfase"/>
</dbReference>
<dbReference type="Pfam" id="PF01663">
    <property type="entry name" value="Phosphodiest"/>
    <property type="match status" value="1"/>
</dbReference>
<gene>
    <name evidence="1" type="ORF">K8V20_00410</name>
</gene>
<dbReference type="SUPFAM" id="SSF53649">
    <property type="entry name" value="Alkaline phosphatase-like"/>
    <property type="match status" value="1"/>
</dbReference>
<organism evidence="1 2">
    <name type="scientific">Subdoligranulum variabile</name>
    <dbReference type="NCBI Taxonomy" id="214851"/>
    <lineage>
        <taxon>Bacteria</taxon>
        <taxon>Bacillati</taxon>
        <taxon>Bacillota</taxon>
        <taxon>Clostridia</taxon>
        <taxon>Eubacteriales</taxon>
        <taxon>Oscillospiraceae</taxon>
        <taxon>Subdoligranulum</taxon>
    </lineage>
</organism>
<dbReference type="Gene3D" id="3.40.720.10">
    <property type="entry name" value="Alkaline Phosphatase, subunit A"/>
    <property type="match status" value="1"/>
</dbReference>
<accession>A0A921LN13</accession>
<dbReference type="PANTHER" id="PTHR10151">
    <property type="entry name" value="ECTONUCLEOTIDE PYROPHOSPHATASE/PHOSPHODIESTERASE"/>
    <property type="match status" value="1"/>
</dbReference>
<dbReference type="CDD" id="cd16018">
    <property type="entry name" value="Enpp"/>
    <property type="match status" value="1"/>
</dbReference>
<dbReference type="Proteomes" id="UP000782880">
    <property type="component" value="Unassembled WGS sequence"/>
</dbReference>
<evidence type="ECO:0000313" key="1">
    <source>
        <dbReference type="EMBL" id="HJG27100.1"/>
    </source>
</evidence>
<dbReference type="PANTHER" id="PTHR10151:SF120">
    <property type="entry name" value="BIS(5'-ADENOSYL)-TRIPHOSPHATASE"/>
    <property type="match status" value="1"/>
</dbReference>
<comment type="caution">
    <text evidence="1">The sequence shown here is derived from an EMBL/GenBank/DDBJ whole genome shotgun (WGS) entry which is preliminary data.</text>
</comment>
<sequence>MKKRLILVSLDALSTTDFSLVKNLPHFKTMIENGAYCPKEYSVYPSLTFPCHATISTGCRPGTHGIVSNYLFDPYRKIPHWNFYAANLKKKGLWDYANQNGKTVLNMSWPVTSGAKIRWSMPEMTPVKPKVWTTANFFRQLEVFRRYGTPLFAVQSFLAERGLMKNWLTGKQPDLDRHITTQFQRAVRQYPYDIAMLHVYGMDNAKHTYGIDSPEAHSFLKFYDDFLGNLIAYVDERKQAGESICLMVTGDHSQLPVNKAIYLNMLLNHIGLCRYKGGKLADWDAIFAPCDGSAYLYVKHPEQTAAVVQRVRKALADNPAVQAIFTPEEAAALGADPQCALMVEAASGYGTEVAWHDPQKLDSNFTGPCHCKGLHGFLPDRPDYQTMFFCYGADVRPGFEIQDMCITDIMPTICHWMNMPIEPVDGKAIPDIFRT</sequence>
<proteinExistence type="predicted"/>
<reference evidence="1" key="1">
    <citation type="journal article" date="2021" name="PeerJ">
        <title>Extensive microbial diversity within the chicken gut microbiome revealed by metagenomics and culture.</title>
        <authorList>
            <person name="Gilroy R."/>
            <person name="Ravi A."/>
            <person name="Getino M."/>
            <person name="Pursley I."/>
            <person name="Horton D.L."/>
            <person name="Alikhan N.F."/>
            <person name="Baker D."/>
            <person name="Gharbi K."/>
            <person name="Hall N."/>
            <person name="Watson M."/>
            <person name="Adriaenssens E.M."/>
            <person name="Foster-Nyarko E."/>
            <person name="Jarju S."/>
            <person name="Secka A."/>
            <person name="Antonio M."/>
            <person name="Oren A."/>
            <person name="Chaudhuri R.R."/>
            <person name="La Ragione R."/>
            <person name="Hildebrand F."/>
            <person name="Pallen M.J."/>
        </authorList>
    </citation>
    <scope>NUCLEOTIDE SEQUENCE</scope>
    <source>
        <strain evidence="1">ChiBcec21-2208</strain>
    </source>
</reference>